<dbReference type="InterPro" id="IPR023696">
    <property type="entry name" value="Ureohydrolase_dom_sf"/>
</dbReference>
<dbReference type="InterPro" id="IPR037138">
    <property type="entry name" value="His_deacetylse_dom_sf"/>
</dbReference>
<sequence length="318" mass="33808">MRIFRTDQFPLPLPPGHRFPARKYALLAQAVAGFAAEAMDAAPAASRYELALAHDDAYLDKVFKGTLSNAEQREIGLPWSPQLLERSRRSVGATIAAARWALAQGCGVNLAGGTHHAGRAMGSGFCVFNDIAVAARLMLDEGLARRALVLDLDVHQGDGTAAITRGDARIFTFSMHGAGNFPFRREPGSLDIELADGTGDAAYLAILAQQLPRLFAAAAPDLVFYLAGADPYAGDRLGKLALSRDGLAQRDRMVLDACRQAGTAVAVAMGGGYAVPIEDTVAIQTETVRLAWQTFGVTGQISHSAATDTHPPRQWSPT</sequence>
<gene>
    <name evidence="4" type="ORF">ACFO0R_11495</name>
</gene>
<protein>
    <submittedName>
        <fullName evidence="4">Histone deacetylase</fullName>
    </submittedName>
</protein>
<proteinExistence type="inferred from homology"/>
<evidence type="ECO:0000313" key="5">
    <source>
        <dbReference type="Proteomes" id="UP001595999"/>
    </source>
</evidence>
<accession>A0ABV8ZSV4</accession>
<comment type="caution">
    <text evidence="4">The sequence shown here is derived from an EMBL/GenBank/DDBJ whole genome shotgun (WGS) entry which is preliminary data.</text>
</comment>
<keyword evidence="2" id="KW-0378">Hydrolase</keyword>
<name>A0ABV8ZSV4_9NEIS</name>
<reference evidence="5" key="1">
    <citation type="journal article" date="2019" name="Int. J. Syst. Evol. Microbiol.">
        <title>The Global Catalogue of Microorganisms (GCM) 10K type strain sequencing project: providing services to taxonomists for standard genome sequencing and annotation.</title>
        <authorList>
            <consortium name="The Broad Institute Genomics Platform"/>
            <consortium name="The Broad Institute Genome Sequencing Center for Infectious Disease"/>
            <person name="Wu L."/>
            <person name="Ma J."/>
        </authorList>
    </citation>
    <scope>NUCLEOTIDE SEQUENCE [LARGE SCALE GENOMIC DNA]</scope>
    <source>
        <strain evidence="5">CGMCC 4.7608</strain>
    </source>
</reference>
<evidence type="ECO:0000313" key="4">
    <source>
        <dbReference type="EMBL" id="MFC4490247.1"/>
    </source>
</evidence>
<dbReference type="InterPro" id="IPR044150">
    <property type="entry name" value="HDAC_classIV"/>
</dbReference>
<dbReference type="PANTHER" id="PTHR10625:SF19">
    <property type="entry name" value="HISTONE DEACETYLASE 12"/>
    <property type="match status" value="1"/>
</dbReference>
<dbReference type="EMBL" id="JBHSEK010000006">
    <property type="protein sequence ID" value="MFC4490247.1"/>
    <property type="molecule type" value="Genomic_DNA"/>
</dbReference>
<evidence type="ECO:0000256" key="2">
    <source>
        <dbReference type="ARBA" id="ARBA00022801"/>
    </source>
</evidence>
<feature type="domain" description="Histone deacetylase" evidence="3">
    <location>
        <begin position="34"/>
        <end position="275"/>
    </location>
</feature>
<comment type="similarity">
    <text evidence="1">Belongs to the histone deacetylase family.</text>
</comment>
<dbReference type="PANTHER" id="PTHR10625">
    <property type="entry name" value="HISTONE DEACETYLASE HDAC1-RELATED"/>
    <property type="match status" value="1"/>
</dbReference>
<dbReference type="Proteomes" id="UP001595999">
    <property type="component" value="Unassembled WGS sequence"/>
</dbReference>
<dbReference type="InterPro" id="IPR000286">
    <property type="entry name" value="HDACs"/>
</dbReference>
<dbReference type="Gene3D" id="3.40.800.20">
    <property type="entry name" value="Histone deacetylase domain"/>
    <property type="match status" value="1"/>
</dbReference>
<dbReference type="CDD" id="cd09993">
    <property type="entry name" value="HDAC_classIV"/>
    <property type="match status" value="1"/>
</dbReference>
<dbReference type="SUPFAM" id="SSF52768">
    <property type="entry name" value="Arginase/deacetylase"/>
    <property type="match status" value="1"/>
</dbReference>
<organism evidence="4 5">
    <name type="scientific">Chromobacterium aquaticum</name>
    <dbReference type="NCBI Taxonomy" id="467180"/>
    <lineage>
        <taxon>Bacteria</taxon>
        <taxon>Pseudomonadati</taxon>
        <taxon>Pseudomonadota</taxon>
        <taxon>Betaproteobacteria</taxon>
        <taxon>Neisseriales</taxon>
        <taxon>Chromobacteriaceae</taxon>
        <taxon>Chromobacterium</taxon>
    </lineage>
</organism>
<dbReference type="InterPro" id="IPR023801">
    <property type="entry name" value="His_deacetylse_dom"/>
</dbReference>
<keyword evidence="5" id="KW-1185">Reference proteome</keyword>
<dbReference type="PRINTS" id="PR01270">
    <property type="entry name" value="HDASUPER"/>
</dbReference>
<evidence type="ECO:0000259" key="3">
    <source>
        <dbReference type="Pfam" id="PF00850"/>
    </source>
</evidence>
<evidence type="ECO:0000256" key="1">
    <source>
        <dbReference type="ARBA" id="ARBA00005947"/>
    </source>
</evidence>
<dbReference type="RefSeq" id="WP_048411064.1">
    <property type="nucleotide sequence ID" value="NZ_JAJOHW010000032.1"/>
</dbReference>
<dbReference type="Pfam" id="PF00850">
    <property type="entry name" value="Hist_deacetyl"/>
    <property type="match status" value="1"/>
</dbReference>